<dbReference type="EMBL" id="JBGBPQ010000001">
    <property type="protein sequence ID" value="KAL1530433.1"/>
    <property type="molecule type" value="Genomic_DNA"/>
</dbReference>
<dbReference type="GO" id="GO:0003676">
    <property type="term" value="F:nucleic acid binding"/>
    <property type="evidence" value="ECO:0007669"/>
    <property type="project" value="InterPro"/>
</dbReference>
<feature type="chain" id="PRO_5044303744" description="S1 motif domain-containing protein" evidence="1">
    <location>
        <begin position="20"/>
        <end position="245"/>
    </location>
</feature>
<evidence type="ECO:0000259" key="2">
    <source>
        <dbReference type="PROSITE" id="PS50126"/>
    </source>
</evidence>
<protein>
    <recommendedName>
        <fullName evidence="2">S1 motif domain-containing protein</fullName>
    </recommendedName>
</protein>
<keyword evidence="1" id="KW-0732">Signal</keyword>
<name>A0AB34K7I3_PRYPA</name>
<proteinExistence type="predicted"/>
<gene>
    <name evidence="3" type="ORF">AB1Y20_001338</name>
</gene>
<evidence type="ECO:0000256" key="1">
    <source>
        <dbReference type="SAM" id="SignalP"/>
    </source>
</evidence>
<feature type="domain" description="S1 motif" evidence="2">
    <location>
        <begin position="57"/>
        <end position="133"/>
    </location>
</feature>
<dbReference type="InterPro" id="IPR003029">
    <property type="entry name" value="S1_domain"/>
</dbReference>
<dbReference type="Proteomes" id="UP001515480">
    <property type="component" value="Unassembled WGS sequence"/>
</dbReference>
<accession>A0AB34K7I3</accession>
<feature type="signal peptide" evidence="1">
    <location>
        <begin position="1"/>
        <end position="19"/>
    </location>
</feature>
<comment type="caution">
    <text evidence="3">The sequence shown here is derived from an EMBL/GenBank/DDBJ whole genome shotgun (WGS) entry which is preliminary data.</text>
</comment>
<reference evidence="3 4" key="1">
    <citation type="journal article" date="2024" name="Science">
        <title>Giant polyketide synthase enzymes in the biosynthesis of giant marine polyether toxins.</title>
        <authorList>
            <person name="Fallon T.R."/>
            <person name="Shende V.V."/>
            <person name="Wierzbicki I.H."/>
            <person name="Pendleton A.L."/>
            <person name="Watervoot N.F."/>
            <person name="Auber R.P."/>
            <person name="Gonzalez D.J."/>
            <person name="Wisecaver J.H."/>
            <person name="Moore B.S."/>
        </authorList>
    </citation>
    <scope>NUCLEOTIDE SEQUENCE [LARGE SCALE GENOMIC DNA]</scope>
    <source>
        <strain evidence="3 4">12B1</strain>
    </source>
</reference>
<dbReference type="SUPFAM" id="SSF50249">
    <property type="entry name" value="Nucleic acid-binding proteins"/>
    <property type="match status" value="1"/>
</dbReference>
<organism evidence="3 4">
    <name type="scientific">Prymnesium parvum</name>
    <name type="common">Toxic golden alga</name>
    <dbReference type="NCBI Taxonomy" id="97485"/>
    <lineage>
        <taxon>Eukaryota</taxon>
        <taxon>Haptista</taxon>
        <taxon>Haptophyta</taxon>
        <taxon>Prymnesiophyceae</taxon>
        <taxon>Prymnesiales</taxon>
        <taxon>Prymnesiaceae</taxon>
        <taxon>Prymnesium</taxon>
    </lineage>
</organism>
<evidence type="ECO:0000313" key="4">
    <source>
        <dbReference type="Proteomes" id="UP001515480"/>
    </source>
</evidence>
<dbReference type="AlphaFoldDB" id="A0AB34K7I3"/>
<sequence length="245" mass="26023">MQMSTRTSVALLSLQLVSSVALAPRGNRLTAQPSRRRAAVSCADGFTPVPVADLLAGQVVPCKIVEAIQNGSYLVDIGANSLAMLPGHEIFLNPNASANPSYDSSGGVTLEVGTIFEGQVLSMDDSNITVSLAAVHRNLAWSRAVQVQTCDATYIATVLRVGKAGARLDVEQLPAFLPWSHWHMPKTAQNSSLIGMQLKVEVADGSINLSTKMLEERPGDMLKDKEAVFARANAIEAISLAELVA</sequence>
<dbReference type="InterPro" id="IPR012340">
    <property type="entry name" value="NA-bd_OB-fold"/>
</dbReference>
<dbReference type="PROSITE" id="PS50126">
    <property type="entry name" value="S1"/>
    <property type="match status" value="1"/>
</dbReference>
<keyword evidence="4" id="KW-1185">Reference proteome</keyword>
<evidence type="ECO:0000313" key="3">
    <source>
        <dbReference type="EMBL" id="KAL1530433.1"/>
    </source>
</evidence>